<protein>
    <submittedName>
        <fullName evidence="1">Uncharacterized protein</fullName>
    </submittedName>
</protein>
<evidence type="ECO:0000313" key="2">
    <source>
        <dbReference type="Proteomes" id="UP001164929"/>
    </source>
</evidence>
<keyword evidence="2" id="KW-1185">Reference proteome</keyword>
<dbReference type="AlphaFoldDB" id="A0AAD6QX08"/>
<dbReference type="EMBL" id="JAQIZT010000005">
    <property type="protein sequence ID" value="KAJ6998141.1"/>
    <property type="molecule type" value="Genomic_DNA"/>
</dbReference>
<comment type="caution">
    <text evidence="1">The sequence shown here is derived from an EMBL/GenBank/DDBJ whole genome shotgun (WGS) entry which is preliminary data.</text>
</comment>
<reference evidence="1" key="1">
    <citation type="journal article" date="2023" name="Mol. Ecol. Resour.">
        <title>Chromosome-level genome assembly of a triploid poplar Populus alba 'Berolinensis'.</title>
        <authorList>
            <person name="Chen S."/>
            <person name="Yu Y."/>
            <person name="Wang X."/>
            <person name="Wang S."/>
            <person name="Zhang T."/>
            <person name="Zhou Y."/>
            <person name="He R."/>
            <person name="Meng N."/>
            <person name="Wang Y."/>
            <person name="Liu W."/>
            <person name="Liu Z."/>
            <person name="Liu J."/>
            <person name="Guo Q."/>
            <person name="Huang H."/>
            <person name="Sederoff R.R."/>
            <person name="Wang G."/>
            <person name="Qu G."/>
            <person name="Chen S."/>
        </authorList>
    </citation>
    <scope>NUCLEOTIDE SEQUENCE</scope>
    <source>
        <strain evidence="1">SC-2020</strain>
    </source>
</reference>
<organism evidence="1 2">
    <name type="scientific">Populus alba x Populus x berolinensis</name>
    <dbReference type="NCBI Taxonomy" id="444605"/>
    <lineage>
        <taxon>Eukaryota</taxon>
        <taxon>Viridiplantae</taxon>
        <taxon>Streptophyta</taxon>
        <taxon>Embryophyta</taxon>
        <taxon>Tracheophyta</taxon>
        <taxon>Spermatophyta</taxon>
        <taxon>Magnoliopsida</taxon>
        <taxon>eudicotyledons</taxon>
        <taxon>Gunneridae</taxon>
        <taxon>Pentapetalae</taxon>
        <taxon>rosids</taxon>
        <taxon>fabids</taxon>
        <taxon>Malpighiales</taxon>
        <taxon>Salicaceae</taxon>
        <taxon>Saliceae</taxon>
        <taxon>Populus</taxon>
    </lineage>
</organism>
<gene>
    <name evidence="1" type="ORF">NC653_014362</name>
</gene>
<evidence type="ECO:0000313" key="1">
    <source>
        <dbReference type="EMBL" id="KAJ6998141.1"/>
    </source>
</evidence>
<dbReference type="Proteomes" id="UP001164929">
    <property type="component" value="Chromosome 5"/>
</dbReference>
<sequence>MGSNDPTRWSPNIICDCEGPILTSQEWSAEMMLHQENMIMMVDYKKQQLDNCCCQGKRNREMK</sequence>
<accession>A0AAD6QX08</accession>
<proteinExistence type="predicted"/>
<name>A0AAD6QX08_9ROSI</name>